<proteinExistence type="predicted"/>
<sequence length="81" mass="9100">MSLIRHAQESEEKALQSTKKCGKLAVVKDSLVVCPNCRQKTNLTLRPDTTARNLTLWCRRCKASYLVDIADGQCYVISQCP</sequence>
<organism evidence="1">
    <name type="scientific">Siphoviridae sp. ct4fm14</name>
    <dbReference type="NCBI Taxonomy" id="2825331"/>
    <lineage>
        <taxon>Viruses</taxon>
        <taxon>Duplodnaviria</taxon>
        <taxon>Heunggongvirae</taxon>
        <taxon>Uroviricota</taxon>
        <taxon>Caudoviricetes</taxon>
    </lineage>
</organism>
<dbReference type="EMBL" id="BK016135">
    <property type="protein sequence ID" value="DAF97606.1"/>
    <property type="molecule type" value="Genomic_DNA"/>
</dbReference>
<protein>
    <submittedName>
        <fullName evidence="1">Cysteine-rich protein</fullName>
    </submittedName>
</protein>
<reference evidence="1" key="1">
    <citation type="journal article" date="2021" name="Proc. Natl. Acad. Sci. U.S.A.">
        <title>A Catalog of Tens of Thousands of Viruses from Human Metagenomes Reveals Hidden Associations with Chronic Diseases.</title>
        <authorList>
            <person name="Tisza M.J."/>
            <person name="Buck C.B."/>
        </authorList>
    </citation>
    <scope>NUCLEOTIDE SEQUENCE</scope>
    <source>
        <strain evidence="1">Ct4fm14</strain>
    </source>
</reference>
<dbReference type="InterPro" id="IPR025957">
    <property type="entry name" value="Cys_rich_KTR"/>
</dbReference>
<name>A0A8S5UTA2_9CAUD</name>
<evidence type="ECO:0000313" key="1">
    <source>
        <dbReference type="EMBL" id="DAF97606.1"/>
    </source>
</evidence>
<dbReference type="Pfam" id="PF14205">
    <property type="entry name" value="Cys_rich_KTR"/>
    <property type="match status" value="1"/>
</dbReference>
<accession>A0A8S5UTA2</accession>